<dbReference type="Proteomes" id="UP000028045">
    <property type="component" value="Unassembled WGS sequence"/>
</dbReference>
<dbReference type="AlphaFoldDB" id="A0A084ARB1"/>
<evidence type="ECO:0000313" key="3">
    <source>
        <dbReference type="Proteomes" id="UP000028045"/>
    </source>
</evidence>
<evidence type="ECO:0000256" key="1">
    <source>
        <dbReference type="SAM" id="MobiDB-lite"/>
    </source>
</evidence>
<evidence type="ECO:0000313" key="2">
    <source>
        <dbReference type="EMBL" id="KEY67840.1"/>
    </source>
</evidence>
<sequence length="144" mass="14707">MRAHAAAAAAAATATAATSNSRACVVPAGQAAEYGRVPRHGRRSPATSRSSSASRAALLTGDIYGALPAVPTSEVAVLLSRGLAESEPILPSTSAASAQPPAISPWFVPRPDTGRAYGALAEVLRKSDRIDGCVRCAGRVTRRD</sequence>
<dbReference type="HOGENOM" id="CLU_1797711_0_0_1"/>
<name>A0A084ARB1_STACB</name>
<feature type="compositionally biased region" description="Low complexity" evidence="1">
    <location>
        <begin position="44"/>
        <end position="53"/>
    </location>
</feature>
<accession>A0A084ARB1</accession>
<protein>
    <submittedName>
        <fullName evidence="2">Uncharacterized protein</fullName>
    </submittedName>
</protein>
<reference evidence="2 3" key="1">
    <citation type="journal article" date="2014" name="BMC Genomics">
        <title>Comparative genome sequencing reveals chemotype-specific gene clusters in the toxigenic black mold Stachybotrys.</title>
        <authorList>
            <person name="Semeiks J."/>
            <person name="Borek D."/>
            <person name="Otwinowski Z."/>
            <person name="Grishin N.V."/>
        </authorList>
    </citation>
    <scope>NUCLEOTIDE SEQUENCE [LARGE SCALE GENOMIC DNA]</scope>
    <source>
        <strain evidence="3">CBS 109288 / IBT 7711</strain>
    </source>
</reference>
<dbReference type="EMBL" id="KL648600">
    <property type="protein sequence ID" value="KEY67840.1"/>
    <property type="molecule type" value="Genomic_DNA"/>
</dbReference>
<organism evidence="2 3">
    <name type="scientific">Stachybotrys chartarum (strain CBS 109288 / IBT 7711)</name>
    <name type="common">Toxic black mold</name>
    <name type="synonym">Stilbospora chartarum</name>
    <dbReference type="NCBI Taxonomy" id="1280523"/>
    <lineage>
        <taxon>Eukaryota</taxon>
        <taxon>Fungi</taxon>
        <taxon>Dikarya</taxon>
        <taxon>Ascomycota</taxon>
        <taxon>Pezizomycotina</taxon>
        <taxon>Sordariomycetes</taxon>
        <taxon>Hypocreomycetidae</taxon>
        <taxon>Hypocreales</taxon>
        <taxon>Stachybotryaceae</taxon>
        <taxon>Stachybotrys</taxon>
    </lineage>
</organism>
<gene>
    <name evidence="2" type="ORF">S7711_10915</name>
</gene>
<keyword evidence="3" id="KW-1185">Reference proteome</keyword>
<feature type="region of interest" description="Disordered" evidence="1">
    <location>
        <begin position="29"/>
        <end position="53"/>
    </location>
</feature>
<proteinExistence type="predicted"/>